<evidence type="ECO:0000313" key="2">
    <source>
        <dbReference type="EMBL" id="CAH2244294.1"/>
    </source>
</evidence>
<proteinExistence type="predicted"/>
<comment type="caution">
    <text evidence="2">The sequence shown here is derived from an EMBL/GenBank/DDBJ whole genome shotgun (WGS) entry which is preliminary data.</text>
</comment>
<gene>
    <name evidence="2" type="primary">jg2596</name>
    <name evidence="2" type="ORF">PAEG_LOCUS20263</name>
</gene>
<dbReference type="Proteomes" id="UP000838756">
    <property type="component" value="Unassembled WGS sequence"/>
</dbReference>
<accession>A0A8S4S2D2</accession>
<keyword evidence="3" id="KW-1185">Reference proteome</keyword>
<evidence type="ECO:0000313" key="3">
    <source>
        <dbReference type="Proteomes" id="UP000838756"/>
    </source>
</evidence>
<dbReference type="AlphaFoldDB" id="A0A8S4S2D2"/>
<dbReference type="EMBL" id="CAKXAJ010025818">
    <property type="protein sequence ID" value="CAH2244294.1"/>
    <property type="molecule type" value="Genomic_DNA"/>
</dbReference>
<reference evidence="2" key="1">
    <citation type="submission" date="2022-03" db="EMBL/GenBank/DDBJ databases">
        <authorList>
            <person name="Lindestad O."/>
        </authorList>
    </citation>
    <scope>NUCLEOTIDE SEQUENCE</scope>
</reference>
<evidence type="ECO:0000256" key="1">
    <source>
        <dbReference type="SAM" id="MobiDB-lite"/>
    </source>
</evidence>
<sequence>MLRDNHLGRCRNITSHRPAPRSAPGESSTAHPRHHTHTIDHTVAHTGLSLHSTGTVAVGSLQRARRAACAMNADALAAVRRGPGRATADGRRSPPAPARLCPCPDPRAQPSPIIDKQEFCGSKINYAGPPRRKASVRRGSCSRSNGYRTLDTVKSTKRFRMDGRSRPEGSVQCFITAFPVILASGEWVLRCLLRDPLSADSHRNHVVRGTLLPVVRQRSAPSKHGNPICYTMSRYVIETFIALNNHRSEPSAAGATPAASFFALLDDASP</sequence>
<dbReference type="OrthoDB" id="7489961at2759"/>
<feature type="region of interest" description="Disordered" evidence="1">
    <location>
        <begin position="80"/>
        <end position="104"/>
    </location>
</feature>
<name>A0A8S4S2D2_9NEOP</name>
<feature type="region of interest" description="Disordered" evidence="1">
    <location>
        <begin position="1"/>
        <end position="35"/>
    </location>
</feature>
<organism evidence="2 3">
    <name type="scientific">Pararge aegeria aegeria</name>
    <dbReference type="NCBI Taxonomy" id="348720"/>
    <lineage>
        <taxon>Eukaryota</taxon>
        <taxon>Metazoa</taxon>
        <taxon>Ecdysozoa</taxon>
        <taxon>Arthropoda</taxon>
        <taxon>Hexapoda</taxon>
        <taxon>Insecta</taxon>
        <taxon>Pterygota</taxon>
        <taxon>Neoptera</taxon>
        <taxon>Endopterygota</taxon>
        <taxon>Lepidoptera</taxon>
        <taxon>Glossata</taxon>
        <taxon>Ditrysia</taxon>
        <taxon>Papilionoidea</taxon>
        <taxon>Nymphalidae</taxon>
        <taxon>Satyrinae</taxon>
        <taxon>Satyrini</taxon>
        <taxon>Parargina</taxon>
        <taxon>Pararge</taxon>
    </lineage>
</organism>
<protein>
    <submittedName>
        <fullName evidence="2">Jg2596 protein</fullName>
    </submittedName>
</protein>